<dbReference type="AlphaFoldDB" id="A0AAV0MBP6"/>
<evidence type="ECO:0000313" key="1">
    <source>
        <dbReference type="EMBL" id="CAI0443414.1"/>
    </source>
</evidence>
<evidence type="ECO:0000313" key="2">
    <source>
        <dbReference type="Proteomes" id="UP001154282"/>
    </source>
</evidence>
<gene>
    <name evidence="1" type="ORF">LITE_LOCUS27661</name>
</gene>
<comment type="caution">
    <text evidence="1">The sequence shown here is derived from an EMBL/GenBank/DDBJ whole genome shotgun (WGS) entry which is preliminary data.</text>
</comment>
<proteinExistence type="predicted"/>
<sequence length="107" mass="12180">MVSRRFFPLALEPSSKSLSQSSSFIREWKKLPPSTTSLPPTLSKSITRTKRNYSINRKSSMKLKQRFSRHNGEITGEIDARGRSPERVAREEAKINDASGYCVARHI</sequence>
<reference evidence="1" key="1">
    <citation type="submission" date="2022-08" db="EMBL/GenBank/DDBJ databases">
        <authorList>
            <person name="Gutierrez-Valencia J."/>
        </authorList>
    </citation>
    <scope>NUCLEOTIDE SEQUENCE</scope>
</reference>
<keyword evidence="2" id="KW-1185">Reference proteome</keyword>
<protein>
    <submittedName>
        <fullName evidence="1">Uncharacterized protein</fullName>
    </submittedName>
</protein>
<accession>A0AAV0MBP6</accession>
<dbReference type="EMBL" id="CAMGYJ010000007">
    <property type="protein sequence ID" value="CAI0443414.1"/>
    <property type="molecule type" value="Genomic_DNA"/>
</dbReference>
<organism evidence="1 2">
    <name type="scientific">Linum tenue</name>
    <dbReference type="NCBI Taxonomy" id="586396"/>
    <lineage>
        <taxon>Eukaryota</taxon>
        <taxon>Viridiplantae</taxon>
        <taxon>Streptophyta</taxon>
        <taxon>Embryophyta</taxon>
        <taxon>Tracheophyta</taxon>
        <taxon>Spermatophyta</taxon>
        <taxon>Magnoliopsida</taxon>
        <taxon>eudicotyledons</taxon>
        <taxon>Gunneridae</taxon>
        <taxon>Pentapetalae</taxon>
        <taxon>rosids</taxon>
        <taxon>fabids</taxon>
        <taxon>Malpighiales</taxon>
        <taxon>Linaceae</taxon>
        <taxon>Linum</taxon>
    </lineage>
</organism>
<dbReference type="Proteomes" id="UP001154282">
    <property type="component" value="Unassembled WGS sequence"/>
</dbReference>
<name>A0AAV0MBP6_9ROSI</name>